<dbReference type="GeneID" id="11503673"/>
<keyword evidence="4" id="KW-0440">LIM domain</keyword>
<dbReference type="RefSeq" id="XP_003681491.1">
    <property type="nucleotide sequence ID" value="XM_003681443.1"/>
</dbReference>
<dbReference type="Gene3D" id="2.10.110.10">
    <property type="entry name" value="Cysteine Rich Protein"/>
    <property type="match status" value="3"/>
</dbReference>
<dbReference type="GO" id="GO:0007165">
    <property type="term" value="P:signal transduction"/>
    <property type="evidence" value="ECO:0007669"/>
    <property type="project" value="InterPro"/>
</dbReference>
<dbReference type="InterPro" id="IPR000198">
    <property type="entry name" value="RhoGAP_dom"/>
</dbReference>
<dbReference type="GO" id="GO:0000131">
    <property type="term" value="C:incipient cellular bud site"/>
    <property type="evidence" value="ECO:0007669"/>
    <property type="project" value="EnsemblFungi"/>
</dbReference>
<dbReference type="SMART" id="SM00324">
    <property type="entry name" value="RhoGAP"/>
    <property type="match status" value="1"/>
</dbReference>
<keyword evidence="8" id="KW-1185">Reference proteome</keyword>
<evidence type="ECO:0000256" key="3">
    <source>
        <dbReference type="ARBA" id="ARBA00022833"/>
    </source>
</evidence>
<feature type="domain" description="LIM zinc-binding" evidence="5">
    <location>
        <begin position="427"/>
        <end position="491"/>
    </location>
</feature>
<feature type="domain" description="LIM zinc-binding" evidence="5">
    <location>
        <begin position="31"/>
        <end position="101"/>
    </location>
</feature>
<accession>G8ZUI6</accession>
<evidence type="ECO:0000259" key="5">
    <source>
        <dbReference type="PROSITE" id="PS50023"/>
    </source>
</evidence>
<dbReference type="InterPro" id="IPR008936">
    <property type="entry name" value="Rho_GTPase_activation_prot"/>
</dbReference>
<dbReference type="PANTHER" id="PTHR14963:SF1">
    <property type="entry name" value="RHO GTPASE-ACTIVATING PROTEIN CONUNDRUM"/>
    <property type="match status" value="1"/>
</dbReference>
<dbReference type="Gene3D" id="1.10.555.10">
    <property type="entry name" value="Rho GTPase activation protein"/>
    <property type="match status" value="1"/>
</dbReference>
<dbReference type="Pfam" id="PF00620">
    <property type="entry name" value="RhoGAP"/>
    <property type="match status" value="1"/>
</dbReference>
<dbReference type="PROSITE" id="PS50238">
    <property type="entry name" value="RHOGAP"/>
    <property type="match status" value="1"/>
</dbReference>
<evidence type="ECO:0000256" key="2">
    <source>
        <dbReference type="ARBA" id="ARBA00022723"/>
    </source>
</evidence>
<dbReference type="SMART" id="SM00132">
    <property type="entry name" value="LIM"/>
    <property type="match status" value="3"/>
</dbReference>
<evidence type="ECO:0000313" key="7">
    <source>
        <dbReference type="EMBL" id="CCE92280.1"/>
    </source>
</evidence>
<dbReference type="SUPFAM" id="SSF57716">
    <property type="entry name" value="Glucocorticoid receptor-like (DNA-binding domain)"/>
    <property type="match status" value="2"/>
</dbReference>
<dbReference type="AlphaFoldDB" id="G8ZUI6"/>
<evidence type="ECO:0000259" key="6">
    <source>
        <dbReference type="PROSITE" id="PS50238"/>
    </source>
</evidence>
<evidence type="ECO:0000313" key="8">
    <source>
        <dbReference type="Proteomes" id="UP000005627"/>
    </source>
</evidence>
<dbReference type="EMBL" id="HE616746">
    <property type="protein sequence ID" value="CCE92280.1"/>
    <property type="molecule type" value="Genomic_DNA"/>
</dbReference>
<dbReference type="CDD" id="cd09391">
    <property type="entry name" value="LIM1_Lrg1p_like"/>
    <property type="match status" value="1"/>
</dbReference>
<dbReference type="SUPFAM" id="SSF48350">
    <property type="entry name" value="GTPase activation domain, GAP"/>
    <property type="match status" value="1"/>
</dbReference>
<dbReference type="GO" id="GO:0043332">
    <property type="term" value="C:mating projection tip"/>
    <property type="evidence" value="ECO:0007669"/>
    <property type="project" value="EnsemblFungi"/>
</dbReference>
<dbReference type="PANTHER" id="PTHR14963">
    <property type="entry name" value="RHO GTPASE ACTIVATING PROTEIN 18,19-RELATED"/>
    <property type="match status" value="1"/>
</dbReference>
<dbReference type="GO" id="GO:0005737">
    <property type="term" value="C:cytoplasm"/>
    <property type="evidence" value="ECO:0007669"/>
    <property type="project" value="TreeGrafter"/>
</dbReference>
<name>G8ZUI6_TORDE</name>
<dbReference type="InParanoid" id="G8ZUI6"/>
<keyword evidence="3 4" id="KW-0862">Zinc</keyword>
<gene>
    <name evidence="7" type="primary">TDEL0E00370</name>
    <name evidence="7" type="ORF">TDEL_0E00370</name>
</gene>
<dbReference type="GO" id="GO:0000755">
    <property type="term" value="P:cytogamy"/>
    <property type="evidence" value="ECO:0007669"/>
    <property type="project" value="EnsemblFungi"/>
</dbReference>
<dbReference type="PROSITE" id="PS00478">
    <property type="entry name" value="LIM_DOMAIN_1"/>
    <property type="match status" value="2"/>
</dbReference>
<evidence type="ECO:0000256" key="4">
    <source>
        <dbReference type="PROSITE-ProRule" id="PRU00125"/>
    </source>
</evidence>
<keyword evidence="2 4" id="KW-0479">Metal-binding</keyword>
<dbReference type="Proteomes" id="UP000005627">
    <property type="component" value="Chromosome 5"/>
</dbReference>
<proteinExistence type="predicted"/>
<dbReference type="eggNOG" id="KOG2710">
    <property type="taxonomic scope" value="Eukaryota"/>
</dbReference>
<evidence type="ECO:0008006" key="9">
    <source>
        <dbReference type="Google" id="ProtNLM"/>
    </source>
</evidence>
<dbReference type="GO" id="GO:0005935">
    <property type="term" value="C:cellular bud neck"/>
    <property type="evidence" value="ECO:0007669"/>
    <property type="project" value="EnsemblFungi"/>
</dbReference>
<dbReference type="HOGENOM" id="CLU_001321_1_0_1"/>
<dbReference type="InterPro" id="IPR001781">
    <property type="entry name" value="Znf_LIM"/>
</dbReference>
<feature type="domain" description="Rho-GAP" evidence="6">
    <location>
        <begin position="741"/>
        <end position="963"/>
    </location>
</feature>
<dbReference type="FunCoup" id="G8ZUI6">
    <property type="interactions" value="27"/>
</dbReference>
<protein>
    <recommendedName>
        <fullName evidence="9">Rho-GAP domain-containing protein</fullName>
    </recommendedName>
</protein>
<dbReference type="CDD" id="cd09393">
    <property type="entry name" value="LIM3_Lrg1p_like"/>
    <property type="match status" value="1"/>
</dbReference>
<dbReference type="GO" id="GO:0030833">
    <property type="term" value="P:regulation of actin filament polymerization"/>
    <property type="evidence" value="ECO:0007669"/>
    <property type="project" value="TreeGrafter"/>
</dbReference>
<dbReference type="GO" id="GO:0005934">
    <property type="term" value="C:cellular bud tip"/>
    <property type="evidence" value="ECO:0007669"/>
    <property type="project" value="EnsemblFungi"/>
</dbReference>
<dbReference type="GO" id="GO:0005096">
    <property type="term" value="F:GTPase activator activity"/>
    <property type="evidence" value="ECO:0007669"/>
    <property type="project" value="UniProtKB-KW"/>
</dbReference>
<dbReference type="GO" id="GO:0060237">
    <property type="term" value="P:regulation of fungal-type cell wall organization"/>
    <property type="evidence" value="ECO:0007669"/>
    <property type="project" value="EnsemblFungi"/>
</dbReference>
<dbReference type="STRING" id="1076872.G8ZUI6"/>
<dbReference type="OrthoDB" id="20689at2759"/>
<dbReference type="eggNOG" id="KOG1703">
    <property type="taxonomic scope" value="Eukaryota"/>
</dbReference>
<dbReference type="KEGG" id="tdl:TDEL_0E00370"/>
<evidence type="ECO:0000256" key="1">
    <source>
        <dbReference type="ARBA" id="ARBA00022468"/>
    </source>
</evidence>
<dbReference type="Pfam" id="PF00412">
    <property type="entry name" value="LIM"/>
    <property type="match status" value="2"/>
</dbReference>
<dbReference type="FunFam" id="2.10.110.10:FF:000134">
    <property type="entry name" value="Lrg1p"/>
    <property type="match status" value="1"/>
</dbReference>
<dbReference type="GO" id="GO:0090334">
    <property type="term" value="P:regulation of cell wall (1-&gt;3)-beta-D-glucan biosynthetic process"/>
    <property type="evidence" value="ECO:0007669"/>
    <property type="project" value="EnsemblFungi"/>
</dbReference>
<organism evidence="7 8">
    <name type="scientific">Torulaspora delbrueckii</name>
    <name type="common">Yeast</name>
    <name type="synonym">Candida colliculosa</name>
    <dbReference type="NCBI Taxonomy" id="4950"/>
    <lineage>
        <taxon>Eukaryota</taxon>
        <taxon>Fungi</taxon>
        <taxon>Dikarya</taxon>
        <taxon>Ascomycota</taxon>
        <taxon>Saccharomycotina</taxon>
        <taxon>Saccharomycetes</taxon>
        <taxon>Saccharomycetales</taxon>
        <taxon>Saccharomycetaceae</taxon>
        <taxon>Torulaspora</taxon>
    </lineage>
</organism>
<sequence length="1027" mass="117520">MQVTPETRNYRSQHTVIQHSTIPSQAKGSKKVCARCQKPIAPGSKSGKTTLKALGKYYHEDCFTCHDCGSLLKPKYFPYESLETKETFLLCQYDYFKRHNLLCFVCDNPLRGLYYTAFGERYDEEHFSCTICSAPCGVKKCFMYQNKLYCKYHFLKYYSKRCSGCNYPISDQYIEFPKGEEVYCWHPECYGIHKYWHVNLSADTLGLPSFPTVQYVKGLPDADINPTPKELDKQMQAFNSILSRTWSVLYRFEEETASCISDMFQYLASFDQIKGITSTALFVLKIECLFKAIGSFDSFDKEQQLQNDSQIPTLSTPESNNSSETVNLKYSKFPRNLSTKIMIYLQLLRKLNAEDLKVNISSFMSVITGLTHFLKLLTRYGLYSALERNKSGRSMNALIKFLREVEKNEIYENDPFSYIDLSINATDNCAACGKYIQEDCIQYHEKRWHITCFFCSNCKRKIDPRDLSDATYNKILKLVICPHCSVADPASVTGFKYVTKLAQLIFLLKIALIRSRAVMEAQMRTKVAKNPGRSDSSSISMQQTYIRTLNDIKRLKSRREYVRVTHNKQDARKSVVLETGEHDVNNAPSQQNNSLVIRTDPPLPSENIRHDNVFTDTKTLTLDDISRIVAAEHARELRPNAFTYFKKLRESDDETVGVVAKKSGVYYSELDERELTLIKMINLSLLTLDQRIITEDLAVTKLIPPSLKNEKTVPSNSFWWKMKFKMNKEAKKAAPLKVFGTPLDSLTLKWGVESDLGVGPEKIKIPIIIDELISTLRQMDMSVEGIFRKNGNIKKLKKMTAEIDDNPGGVPDLSKENAIQLSALLKKFIRELPDPLMTAPLYNIWINAAKIEAEVEKQRVFSLVYSLLPVPNRNVLEVLMSFLCWTASFSHIENEMGSKMDIHNLSTVITPNILYLPNSGVPNVSINDVSESYNDAFAQNEGEDYFLAIEVVDYLITHNEDMGMVPKFSMALLKDIQKEGLSDYDSVNKFITSKLQNHDIDFSEFEMQRNIEMKHSTSVVTKGEVVK</sequence>
<dbReference type="PROSITE" id="PS50023">
    <property type="entry name" value="LIM_DOMAIN_2"/>
    <property type="match status" value="2"/>
</dbReference>
<keyword evidence="1" id="KW-0343">GTPase activation</keyword>
<dbReference type="GO" id="GO:0046872">
    <property type="term" value="F:metal ion binding"/>
    <property type="evidence" value="ECO:0007669"/>
    <property type="project" value="UniProtKB-KW"/>
</dbReference>
<reference evidence="7 8" key="1">
    <citation type="journal article" date="2011" name="Proc. Natl. Acad. Sci. U.S.A.">
        <title>Evolutionary erosion of yeast sex chromosomes by mating-type switching accidents.</title>
        <authorList>
            <person name="Gordon J.L."/>
            <person name="Armisen D."/>
            <person name="Proux-Wera E."/>
            <person name="Oheigeartaigh S.S."/>
            <person name="Byrne K.P."/>
            <person name="Wolfe K.H."/>
        </authorList>
    </citation>
    <scope>NUCLEOTIDE SEQUENCE [LARGE SCALE GENOMIC DNA]</scope>
    <source>
        <strain evidence="8">ATCC 10662 / CBS 1146 / NBRC 0425 / NCYC 2629 / NRRL Y-866</strain>
    </source>
</reference>
<dbReference type="GO" id="GO:0035024">
    <property type="term" value="P:negative regulation of Rho protein signal transduction"/>
    <property type="evidence" value="ECO:0007669"/>
    <property type="project" value="EnsemblFungi"/>
</dbReference>